<evidence type="ECO:0000256" key="6">
    <source>
        <dbReference type="ARBA" id="ARBA00039153"/>
    </source>
</evidence>
<dbReference type="Proteomes" id="UP000019335">
    <property type="component" value="Unassembled WGS sequence"/>
</dbReference>
<dbReference type="PANTHER" id="PTHR15104">
    <property type="entry name" value="DIHYDROPTERIDINE REDUCTASE"/>
    <property type="match status" value="1"/>
</dbReference>
<evidence type="ECO:0000256" key="2">
    <source>
        <dbReference type="ARBA" id="ARBA00011738"/>
    </source>
</evidence>
<dbReference type="PRINTS" id="PR00081">
    <property type="entry name" value="GDHRDH"/>
</dbReference>
<comment type="similarity">
    <text evidence="1">Belongs to the short-chain dehydrogenases/reductases (SDR) family.</text>
</comment>
<sequence>MTAAKQAIIVVGGAGALGKSLINSLRTSPGSSASSIISVDFFPNPRATHSVPLMATIGSITWPETAMQALAKVRACLKDEGGSEMPCRAVLHVAGGWSGGGVHDPGFLESMNRMWICNVQSAALGAHMAGLYLRPQYPSVGRQAGMGDATRDVGDGGTKSGGLMVLTGAGAAVDPKACVSMVGYGLSKSATHFLTRTVAVDPEVVRAGLTALSILPTTIDTPANRMVMPDADFGEWTRPEIIAERLVTWVEDASQRPASGSLIRVVTSQGKTSWMPVLDSSS</sequence>
<evidence type="ECO:0000256" key="7">
    <source>
        <dbReference type="ARBA" id="ARBA00039520"/>
    </source>
</evidence>
<dbReference type="GO" id="GO:0004155">
    <property type="term" value="F:6,7-dihydropteridine reductase activity"/>
    <property type="evidence" value="ECO:0007669"/>
    <property type="project" value="UniProtKB-EC"/>
</dbReference>
<dbReference type="GO" id="GO:0006729">
    <property type="term" value="P:tetrahydrobiopterin biosynthetic process"/>
    <property type="evidence" value="ECO:0007669"/>
    <property type="project" value="UniProtKB-KW"/>
</dbReference>
<dbReference type="OrthoDB" id="1204at2759"/>
<dbReference type="AlphaFoldDB" id="W7TLL0"/>
<evidence type="ECO:0000256" key="8">
    <source>
        <dbReference type="ARBA" id="ARBA00041348"/>
    </source>
</evidence>
<keyword evidence="3" id="KW-0521">NADP</keyword>
<evidence type="ECO:0000256" key="4">
    <source>
        <dbReference type="ARBA" id="ARBA00023002"/>
    </source>
</evidence>
<accession>W7TLL0</accession>
<dbReference type="EMBL" id="AZIL01002512">
    <property type="protein sequence ID" value="EWM21346.1"/>
    <property type="molecule type" value="Genomic_DNA"/>
</dbReference>
<dbReference type="Gene3D" id="3.40.50.720">
    <property type="entry name" value="NAD(P)-binding Rossmann-like Domain"/>
    <property type="match status" value="1"/>
</dbReference>
<evidence type="ECO:0000256" key="3">
    <source>
        <dbReference type="ARBA" id="ARBA00022857"/>
    </source>
</evidence>
<keyword evidence="5" id="KW-0783">Tetrahydrobiopterin biosynthesis</keyword>
<dbReference type="FunFam" id="3.40.50.720:FF:000157">
    <property type="entry name" value="Quinoid dihydropteridine reductase"/>
    <property type="match status" value="1"/>
</dbReference>
<comment type="subunit">
    <text evidence="2">Homodimer.</text>
</comment>
<dbReference type="PANTHER" id="PTHR15104:SF0">
    <property type="entry name" value="DIHYDROPTERIDINE REDUCTASE"/>
    <property type="match status" value="1"/>
</dbReference>
<dbReference type="GO" id="GO:0070404">
    <property type="term" value="F:NADH binding"/>
    <property type="evidence" value="ECO:0007669"/>
    <property type="project" value="TreeGrafter"/>
</dbReference>
<name>W7TLL0_9STRA</name>
<keyword evidence="10" id="KW-1185">Reference proteome</keyword>
<evidence type="ECO:0000256" key="1">
    <source>
        <dbReference type="ARBA" id="ARBA00006484"/>
    </source>
</evidence>
<dbReference type="SUPFAM" id="SSF51735">
    <property type="entry name" value="NAD(P)-binding Rossmann-fold domains"/>
    <property type="match status" value="1"/>
</dbReference>
<dbReference type="GO" id="GO:0005737">
    <property type="term" value="C:cytoplasm"/>
    <property type="evidence" value="ECO:0007669"/>
    <property type="project" value="TreeGrafter"/>
</dbReference>
<organism evidence="9 10">
    <name type="scientific">Nannochloropsis gaditana</name>
    <dbReference type="NCBI Taxonomy" id="72520"/>
    <lineage>
        <taxon>Eukaryota</taxon>
        <taxon>Sar</taxon>
        <taxon>Stramenopiles</taxon>
        <taxon>Ochrophyta</taxon>
        <taxon>Eustigmatophyceae</taxon>
        <taxon>Eustigmatales</taxon>
        <taxon>Monodopsidaceae</taxon>
        <taxon>Nannochloropsis</taxon>
    </lineage>
</organism>
<reference evidence="9 10" key="1">
    <citation type="journal article" date="2014" name="Mol. Plant">
        <title>Chromosome Scale Genome Assembly and Transcriptome Profiling of Nannochloropsis gaditana in Nitrogen Depletion.</title>
        <authorList>
            <person name="Corteggiani Carpinelli E."/>
            <person name="Telatin A."/>
            <person name="Vitulo N."/>
            <person name="Forcato C."/>
            <person name="D'Angelo M."/>
            <person name="Schiavon R."/>
            <person name="Vezzi A."/>
            <person name="Giacometti G.M."/>
            <person name="Morosinotto T."/>
            <person name="Valle G."/>
        </authorList>
    </citation>
    <scope>NUCLEOTIDE SEQUENCE [LARGE SCALE GENOMIC DNA]</scope>
    <source>
        <strain evidence="9 10">B-31</strain>
    </source>
</reference>
<dbReference type="GO" id="GO:0070402">
    <property type="term" value="F:NADPH binding"/>
    <property type="evidence" value="ECO:0007669"/>
    <property type="project" value="TreeGrafter"/>
</dbReference>
<evidence type="ECO:0000313" key="10">
    <source>
        <dbReference type="Proteomes" id="UP000019335"/>
    </source>
</evidence>
<comment type="caution">
    <text evidence="9">The sequence shown here is derived from an EMBL/GenBank/DDBJ whole genome shotgun (WGS) entry which is preliminary data.</text>
</comment>
<dbReference type="GO" id="GO:0006559">
    <property type="term" value="P:L-phenylalanine catabolic process"/>
    <property type="evidence" value="ECO:0007669"/>
    <property type="project" value="TreeGrafter"/>
</dbReference>
<dbReference type="EC" id="1.5.1.34" evidence="6"/>
<protein>
    <recommendedName>
        <fullName evidence="7">Dihydropteridine reductase</fullName>
        <ecNumber evidence="6">1.5.1.34</ecNumber>
    </recommendedName>
    <alternativeName>
        <fullName evidence="8">Quinoid dihydropteridine reductase</fullName>
    </alternativeName>
</protein>
<keyword evidence="4" id="KW-0560">Oxidoreductase</keyword>
<gene>
    <name evidence="9" type="ORF">Naga_100075g5</name>
</gene>
<evidence type="ECO:0000313" key="9">
    <source>
        <dbReference type="EMBL" id="EWM21346.1"/>
    </source>
</evidence>
<dbReference type="InterPro" id="IPR036291">
    <property type="entry name" value="NAD(P)-bd_dom_sf"/>
</dbReference>
<proteinExistence type="inferred from homology"/>
<dbReference type="InterPro" id="IPR002347">
    <property type="entry name" value="SDR_fam"/>
</dbReference>
<evidence type="ECO:0000256" key="5">
    <source>
        <dbReference type="ARBA" id="ARBA00023007"/>
    </source>
</evidence>